<dbReference type="EMBL" id="JATAAI010000070">
    <property type="protein sequence ID" value="KAK1732361.1"/>
    <property type="molecule type" value="Genomic_DNA"/>
</dbReference>
<evidence type="ECO:0000313" key="9">
    <source>
        <dbReference type="EMBL" id="KAK1732361.1"/>
    </source>
</evidence>
<dbReference type="SUPFAM" id="SSF52540">
    <property type="entry name" value="P-loop containing nucleoside triphosphate hydrolases"/>
    <property type="match status" value="1"/>
</dbReference>
<keyword evidence="10" id="KW-1185">Reference proteome</keyword>
<dbReference type="PROSITE" id="PS50067">
    <property type="entry name" value="KINESIN_MOTOR_2"/>
    <property type="match status" value="1"/>
</dbReference>
<dbReference type="PANTHER" id="PTHR47968:SF75">
    <property type="entry name" value="CENTROMERE-ASSOCIATED PROTEIN E"/>
    <property type="match status" value="1"/>
</dbReference>
<dbReference type="InterPro" id="IPR019821">
    <property type="entry name" value="Kinesin_motor_CS"/>
</dbReference>
<accession>A0AAD8XS37</accession>
<reference evidence="9" key="1">
    <citation type="submission" date="2023-06" db="EMBL/GenBank/DDBJ databases">
        <title>Survivors Of The Sea: Transcriptome response of Skeletonema marinoi to long-term dormancy.</title>
        <authorList>
            <person name="Pinder M.I.M."/>
            <person name="Kourtchenko O."/>
            <person name="Robertson E.K."/>
            <person name="Larsson T."/>
            <person name="Maumus F."/>
            <person name="Osuna-Cruz C.M."/>
            <person name="Vancaester E."/>
            <person name="Stenow R."/>
            <person name="Vandepoele K."/>
            <person name="Ploug H."/>
            <person name="Bruchert V."/>
            <person name="Godhe A."/>
            <person name="Topel M."/>
        </authorList>
    </citation>
    <scope>NUCLEOTIDE SEQUENCE</scope>
    <source>
        <strain evidence="9">R05AC</strain>
    </source>
</reference>
<feature type="compositionally biased region" description="Basic residues" evidence="7">
    <location>
        <begin position="1116"/>
        <end position="1126"/>
    </location>
</feature>
<feature type="region of interest" description="Disordered" evidence="7">
    <location>
        <begin position="1237"/>
        <end position="1265"/>
    </location>
</feature>
<dbReference type="GO" id="GO:0030705">
    <property type="term" value="P:cytoskeleton-dependent intracellular transport"/>
    <property type="evidence" value="ECO:0007669"/>
    <property type="project" value="InterPro"/>
</dbReference>
<dbReference type="GO" id="GO:0003777">
    <property type="term" value="F:microtubule motor activity"/>
    <property type="evidence" value="ECO:0007669"/>
    <property type="project" value="InterPro"/>
</dbReference>
<evidence type="ECO:0000256" key="2">
    <source>
        <dbReference type="ARBA" id="ARBA00022840"/>
    </source>
</evidence>
<feature type="compositionally biased region" description="Basic residues" evidence="7">
    <location>
        <begin position="48"/>
        <end position="70"/>
    </location>
</feature>
<dbReference type="Proteomes" id="UP001224775">
    <property type="component" value="Unassembled WGS sequence"/>
</dbReference>
<dbReference type="Gene3D" id="1.10.418.10">
    <property type="entry name" value="Calponin-like domain"/>
    <property type="match status" value="1"/>
</dbReference>
<feature type="non-terminal residue" evidence="9">
    <location>
        <position position="1265"/>
    </location>
</feature>
<gene>
    <name evidence="9" type="ORF">QTG54_016953</name>
</gene>
<dbReference type="GO" id="GO:0008017">
    <property type="term" value="F:microtubule binding"/>
    <property type="evidence" value="ECO:0007669"/>
    <property type="project" value="InterPro"/>
</dbReference>
<dbReference type="GO" id="GO:0007018">
    <property type="term" value="P:microtubule-based movement"/>
    <property type="evidence" value="ECO:0007669"/>
    <property type="project" value="InterPro"/>
</dbReference>
<feature type="coiled-coil region" evidence="6">
    <location>
        <begin position="296"/>
        <end position="574"/>
    </location>
</feature>
<dbReference type="Gene3D" id="3.40.850.10">
    <property type="entry name" value="Kinesin motor domain"/>
    <property type="match status" value="1"/>
</dbReference>
<evidence type="ECO:0000256" key="5">
    <source>
        <dbReference type="PROSITE-ProRule" id="PRU00283"/>
    </source>
</evidence>
<sequence length="1265" mass="139643">HIDNKKSTSTTKRAHRQQKEHIDNKKSKHKKSKHKKSRMPTKFLAMTSKKKKILGSSKKKGKKKGKKAPKKAIDQASADAEVESPVEMSPPPVDDAVDDAAVCEFFAKCFLSLDQPESLAELSDGVVMFQALSEISMDHFDPASITHEAGDNWALKAANLRKLVRNLQDYYHEELNKDADFESILSNVNHTAKDSDPDGILAIVELVAVAAISCEDREVFVNRMREISEENLGEFQMFLKGGMEAISSFDDDDAGEGEEDEHADSVVFDGDENHDGPSSPGGVLFPSHGDMSADGNSELLREREELRKELSDARRELAQIKSQVKLNEEDNKKEKDKLRALNEDIQERLTKREKELHIVEQDLSKQKRSLEEVHNEVNDLKEKRASLADELDVEKGTALQLRKAEAMVEAYRKKVESLESANQQMDGLENQTQNYADQIMKLERENASIPALEKTLEESQTLAKKLEARNNEAEDALRARNAEISNLKNDLVTSDKSKKMYEDELNELRATQEGAEAAALALSPQADNDKLKRLEVENSNLKAKVKQLESGASEAEANQQMGGLENQMSSSKAEFKFEDHAYNEKLRNPTKFDDTTSLVADDASSTEPTTIITTTTTPPTTIEEGISVFIRLRPINSRRGWVVLKKCNSVAQCTPSCVPLPERISNRNFFTYDKTFGETSTTRQVYDGAARGIVQSVSDGLNGTIFAYGQTSSGKTFTMQGSGSVVSDAANSNSEHTEGIVHMAANDIFNHIEKESQRVFLVRVSFIEIYNEEVRDLLVTSGGGGGESNGATLTIREDKQRGVFVNSNETIVTSIDGLLSVLFAGEKNRHVGSTAMNERSSRSHTIFRITVESRLNNSKDGDSDDDDEDASEEEDDGDARMGAGHDVPQAGRNALIGLTDGNGAVRVSTLNLVDLAGSESVRHTGATGDRQKEGVKINLSLLTLSRVISNLGQGAAHINFRDSKLTRILQPSLSGNARMAVICCATPSELYLEETRSTLQFASRAKLVKTRAQVNEVMDDRSLIRKLKRELKEARRGGPDKETMEQMKALEKKAASAEDANRKAEQDLKRMKEMLMKGGVLNVGAAAKASSGSGSFVYNGDDVTFRSTVDDYSLKSSKKGSPKRRHSDGNINKYENGDPPRDKLEYETGEQGMAKHDLESQVTTLASDKDFALQEQDIIIAEKDSVIASSMEKIETLTHEQKEQAQVLSGLEAQVESLQGQLATKVTEYTDQVRELNDAQSAEKEESSSKIAEMEGTLEMANSEN</sequence>
<feature type="region of interest" description="Disordered" evidence="7">
    <location>
        <begin position="1"/>
        <end position="91"/>
    </location>
</feature>
<dbReference type="InterPro" id="IPR036872">
    <property type="entry name" value="CH_dom_sf"/>
</dbReference>
<dbReference type="InterPro" id="IPR027417">
    <property type="entry name" value="P-loop_NTPase"/>
</dbReference>
<feature type="region of interest" description="Disordered" evidence="7">
    <location>
        <begin position="853"/>
        <end position="888"/>
    </location>
</feature>
<feature type="binding site" evidence="5">
    <location>
        <begin position="709"/>
        <end position="716"/>
    </location>
    <ligand>
        <name>ATP</name>
        <dbReference type="ChEBI" id="CHEBI:30616"/>
    </ligand>
</feature>
<comment type="caution">
    <text evidence="9">The sequence shown here is derived from an EMBL/GenBank/DDBJ whole genome shotgun (WGS) entry which is preliminary data.</text>
</comment>
<proteinExistence type="inferred from homology"/>
<keyword evidence="4 5" id="KW-0505">Motor protein</keyword>
<protein>
    <submittedName>
        <fullName evidence="9">Kinesin family protein</fullName>
    </submittedName>
</protein>
<evidence type="ECO:0000259" key="8">
    <source>
        <dbReference type="PROSITE" id="PS50067"/>
    </source>
</evidence>
<evidence type="ECO:0000256" key="1">
    <source>
        <dbReference type="ARBA" id="ARBA00022741"/>
    </source>
</evidence>
<dbReference type="SUPFAM" id="SSF116907">
    <property type="entry name" value="Hook domain"/>
    <property type="match status" value="1"/>
</dbReference>
<organism evidence="9 10">
    <name type="scientific">Skeletonema marinoi</name>
    <dbReference type="NCBI Taxonomy" id="267567"/>
    <lineage>
        <taxon>Eukaryota</taxon>
        <taxon>Sar</taxon>
        <taxon>Stramenopiles</taxon>
        <taxon>Ochrophyta</taxon>
        <taxon>Bacillariophyta</taxon>
        <taxon>Coscinodiscophyceae</taxon>
        <taxon>Thalassiosirophycidae</taxon>
        <taxon>Thalassiosirales</taxon>
        <taxon>Skeletonemataceae</taxon>
        <taxon>Skeletonema</taxon>
        <taxon>Skeletonema marinoi-dohrnii complex</taxon>
    </lineage>
</organism>
<evidence type="ECO:0000256" key="3">
    <source>
        <dbReference type="ARBA" id="ARBA00023054"/>
    </source>
</evidence>
<dbReference type="PRINTS" id="PR00380">
    <property type="entry name" value="KINESINHEAVY"/>
</dbReference>
<feature type="coiled-coil region" evidence="6">
    <location>
        <begin position="1040"/>
        <end position="1077"/>
    </location>
</feature>
<evidence type="ECO:0000313" key="10">
    <source>
        <dbReference type="Proteomes" id="UP001224775"/>
    </source>
</evidence>
<dbReference type="InterPro" id="IPR043936">
    <property type="entry name" value="HOOK_N"/>
</dbReference>
<comment type="similarity">
    <text evidence="5">Belongs to the TRAFAC class myosin-kinesin ATPase superfamily. Kinesin family.</text>
</comment>
<dbReference type="CDD" id="cd22211">
    <property type="entry name" value="HkD_SF"/>
    <property type="match status" value="1"/>
</dbReference>
<dbReference type="GO" id="GO:0005524">
    <property type="term" value="F:ATP binding"/>
    <property type="evidence" value="ECO:0007669"/>
    <property type="project" value="UniProtKB-UniRule"/>
</dbReference>
<feature type="compositionally biased region" description="Basic and acidic residues" evidence="7">
    <location>
        <begin position="1237"/>
        <end position="1248"/>
    </location>
</feature>
<dbReference type="InterPro" id="IPR036961">
    <property type="entry name" value="Kinesin_motor_dom_sf"/>
</dbReference>
<dbReference type="SMART" id="SM00129">
    <property type="entry name" value="KISc"/>
    <property type="match status" value="1"/>
</dbReference>
<keyword evidence="2 5" id="KW-0067">ATP-binding</keyword>
<keyword evidence="3 6" id="KW-0175">Coiled coil</keyword>
<evidence type="ECO:0000256" key="6">
    <source>
        <dbReference type="SAM" id="Coils"/>
    </source>
</evidence>
<feature type="compositionally biased region" description="Acidic residues" evidence="7">
    <location>
        <begin position="862"/>
        <end position="877"/>
    </location>
</feature>
<dbReference type="InterPro" id="IPR027640">
    <property type="entry name" value="Kinesin-like_fam"/>
</dbReference>
<name>A0AAD8XS37_9STRA</name>
<evidence type="ECO:0000256" key="7">
    <source>
        <dbReference type="SAM" id="MobiDB-lite"/>
    </source>
</evidence>
<dbReference type="AlphaFoldDB" id="A0AAD8XS37"/>
<feature type="domain" description="Kinesin motor" evidence="8">
    <location>
        <begin position="625"/>
        <end position="1008"/>
    </location>
</feature>
<dbReference type="InterPro" id="IPR001752">
    <property type="entry name" value="Kinesin_motor_dom"/>
</dbReference>
<dbReference type="Pfam" id="PF19047">
    <property type="entry name" value="HOOK_N"/>
    <property type="match status" value="1"/>
</dbReference>
<feature type="non-terminal residue" evidence="9">
    <location>
        <position position="1"/>
    </location>
</feature>
<feature type="compositionally biased region" description="Basic residues" evidence="7">
    <location>
        <begin position="26"/>
        <end position="39"/>
    </location>
</feature>
<evidence type="ECO:0000256" key="4">
    <source>
        <dbReference type="ARBA" id="ARBA00023175"/>
    </source>
</evidence>
<dbReference type="PANTHER" id="PTHR47968">
    <property type="entry name" value="CENTROMERE PROTEIN E"/>
    <property type="match status" value="1"/>
</dbReference>
<keyword evidence="1 5" id="KW-0547">Nucleotide-binding</keyword>
<feature type="region of interest" description="Disordered" evidence="7">
    <location>
        <begin position="1112"/>
        <end position="1142"/>
    </location>
</feature>
<dbReference type="Pfam" id="PF00225">
    <property type="entry name" value="Kinesin"/>
    <property type="match status" value="1"/>
</dbReference>
<dbReference type="PROSITE" id="PS00411">
    <property type="entry name" value="KINESIN_MOTOR_1"/>
    <property type="match status" value="1"/>
</dbReference>